<evidence type="ECO:0000313" key="6">
    <source>
        <dbReference type="Proteomes" id="UP001324427"/>
    </source>
</evidence>
<dbReference type="PROSITE" id="PS00941">
    <property type="entry name" value="CARBOXYLESTERASE_B_2"/>
    <property type="match status" value="1"/>
</dbReference>
<dbReference type="Proteomes" id="UP001324427">
    <property type="component" value="Unassembled WGS sequence"/>
</dbReference>
<protein>
    <recommendedName>
        <fullName evidence="3">Carboxylic ester hydrolase</fullName>
        <ecNumber evidence="3">3.1.1.-</ecNumber>
    </recommendedName>
</protein>
<dbReference type="InterPro" id="IPR050309">
    <property type="entry name" value="Type-B_Carboxylest/Lipase"/>
</dbReference>
<comment type="similarity">
    <text evidence="1 3">Belongs to the type-B carboxylesterase/lipase family.</text>
</comment>
<dbReference type="Gene3D" id="3.40.50.1820">
    <property type="entry name" value="alpha/beta hydrolase"/>
    <property type="match status" value="1"/>
</dbReference>
<dbReference type="AlphaFoldDB" id="A0AAV9J4V2"/>
<accession>A0AAV9J4V2</accession>
<proteinExistence type="inferred from homology"/>
<gene>
    <name evidence="5" type="ORF">LTR36_010429</name>
</gene>
<dbReference type="Pfam" id="PF00135">
    <property type="entry name" value="COesterase"/>
    <property type="match status" value="1"/>
</dbReference>
<dbReference type="GO" id="GO:0016787">
    <property type="term" value="F:hydrolase activity"/>
    <property type="evidence" value="ECO:0007669"/>
    <property type="project" value="UniProtKB-KW"/>
</dbReference>
<dbReference type="InterPro" id="IPR019819">
    <property type="entry name" value="Carboxylesterase_B_CS"/>
</dbReference>
<dbReference type="InterPro" id="IPR029058">
    <property type="entry name" value="AB_hydrolase_fold"/>
</dbReference>
<reference evidence="5 6" key="1">
    <citation type="submission" date="2021-11" db="EMBL/GenBank/DDBJ databases">
        <title>Black yeast isolated from Biological Soil Crust.</title>
        <authorList>
            <person name="Kurbessoian T."/>
        </authorList>
    </citation>
    <scope>NUCLEOTIDE SEQUENCE [LARGE SCALE GENOMIC DNA]</scope>
    <source>
        <strain evidence="5 6">CCFEE 5522</strain>
    </source>
</reference>
<dbReference type="PROSITE" id="PS00122">
    <property type="entry name" value="CARBOXYLESTERASE_B_1"/>
    <property type="match status" value="1"/>
</dbReference>
<keyword evidence="6" id="KW-1185">Reference proteome</keyword>
<dbReference type="InterPro" id="IPR019826">
    <property type="entry name" value="Carboxylesterase_B_AS"/>
</dbReference>
<sequence length="505" mass="54610">MAIQAFSFVIDTASSSQGVQVMTTSGLLNGFINPAFPNTRQFLGIPFALPPTGPRRWLPPLGFQSTASLLANDIGPACPQQLLRNAQVYSVNGGNMTEFFPRETFSEDCLTLNVWAPQGPLRAGLPVIVWHFGGGFVQGGTNARFFNPESWVQRTQEHIVVTVNFRSNIFGFPNAAGLAEQNLGLLDQRFALEWVRDNIARFGGDPSRIVIWGESAGAIACDFLNFAYPSDPIAIGMILDSGTALFPIKASASFDTGHTNFTHVAVSVGCEYATSQLECMRGVPWQTLEGVMGADSTLVFLPIIDEKILFEDYVERYAMVAVSSVPAIIGTNQHELLALVPQTGLNTPFNATEFADFGMEYDKNANATFLCASAASTSSLRHSISNDSSSSSNRRLTTYRYRYDGNFPNVSPKAYPGAYHAAELPLLFGTAGEYHGASTAYEEEVGRKMQDLWLAFAKDPQNGLREAGWGSYAEGKAVLLGGADAPMVQVEVREIDGVCAALGIS</sequence>
<evidence type="ECO:0000313" key="5">
    <source>
        <dbReference type="EMBL" id="KAK4539718.1"/>
    </source>
</evidence>
<organism evidence="5 6">
    <name type="scientific">Oleoguttula mirabilis</name>
    <dbReference type="NCBI Taxonomy" id="1507867"/>
    <lineage>
        <taxon>Eukaryota</taxon>
        <taxon>Fungi</taxon>
        <taxon>Dikarya</taxon>
        <taxon>Ascomycota</taxon>
        <taxon>Pezizomycotina</taxon>
        <taxon>Dothideomycetes</taxon>
        <taxon>Dothideomycetidae</taxon>
        <taxon>Mycosphaerellales</taxon>
        <taxon>Teratosphaeriaceae</taxon>
        <taxon>Oleoguttula</taxon>
    </lineage>
</organism>
<comment type="caution">
    <text evidence="5">The sequence shown here is derived from an EMBL/GenBank/DDBJ whole genome shotgun (WGS) entry which is preliminary data.</text>
</comment>
<dbReference type="InterPro" id="IPR002018">
    <property type="entry name" value="CarbesteraseB"/>
</dbReference>
<dbReference type="EC" id="3.1.1.-" evidence="3"/>
<dbReference type="SUPFAM" id="SSF53474">
    <property type="entry name" value="alpha/beta-Hydrolases"/>
    <property type="match status" value="1"/>
</dbReference>
<evidence type="ECO:0000256" key="1">
    <source>
        <dbReference type="ARBA" id="ARBA00005964"/>
    </source>
</evidence>
<name>A0AAV9J4V2_9PEZI</name>
<keyword evidence="2 3" id="KW-0378">Hydrolase</keyword>
<evidence type="ECO:0000256" key="2">
    <source>
        <dbReference type="ARBA" id="ARBA00022801"/>
    </source>
</evidence>
<dbReference type="PANTHER" id="PTHR11559">
    <property type="entry name" value="CARBOXYLESTERASE"/>
    <property type="match status" value="1"/>
</dbReference>
<feature type="domain" description="Carboxylesterase type B" evidence="4">
    <location>
        <begin position="20"/>
        <end position="347"/>
    </location>
</feature>
<evidence type="ECO:0000256" key="3">
    <source>
        <dbReference type="RuleBase" id="RU361235"/>
    </source>
</evidence>
<evidence type="ECO:0000259" key="4">
    <source>
        <dbReference type="Pfam" id="PF00135"/>
    </source>
</evidence>
<dbReference type="EMBL" id="JAVFHQ010000085">
    <property type="protein sequence ID" value="KAK4539718.1"/>
    <property type="molecule type" value="Genomic_DNA"/>
</dbReference>